<keyword evidence="6" id="KW-0472">Membrane</keyword>
<feature type="transmembrane region" description="Helical" evidence="6">
    <location>
        <begin position="184"/>
        <end position="203"/>
    </location>
</feature>
<reference evidence="9" key="1">
    <citation type="journal article" date="2005" name="Nature">
        <title>Sequencing of Aspergillus nidulans and comparative analysis with A. fumigatus and A. oryzae.</title>
        <authorList>
            <person name="Galagan J.E."/>
            <person name="Calvo S.E."/>
            <person name="Cuomo C."/>
            <person name="Ma L.J."/>
            <person name="Wortman J.R."/>
            <person name="Batzoglou S."/>
            <person name="Lee S.I."/>
            <person name="Basturkmen M."/>
            <person name="Spevak C.C."/>
            <person name="Clutterbuck J."/>
            <person name="Kapitonov V."/>
            <person name="Jurka J."/>
            <person name="Scazzocchio C."/>
            <person name="Farman M."/>
            <person name="Butler J."/>
            <person name="Purcell S."/>
            <person name="Harris S."/>
            <person name="Braus G.H."/>
            <person name="Draht O."/>
            <person name="Busch S."/>
            <person name="D'Enfert C."/>
            <person name="Bouchier C."/>
            <person name="Goldman G.H."/>
            <person name="Bell-Pedersen D."/>
            <person name="Griffiths-Jones S."/>
            <person name="Doonan J.H."/>
            <person name="Yu J."/>
            <person name="Vienken K."/>
            <person name="Pain A."/>
            <person name="Freitag M."/>
            <person name="Selker E.U."/>
            <person name="Archer D.B."/>
            <person name="Penalva M.A."/>
            <person name="Oakley B.R."/>
            <person name="Momany M."/>
            <person name="Tanaka T."/>
            <person name="Kumagai T."/>
            <person name="Asai K."/>
            <person name="Machida M."/>
            <person name="Nierman W.C."/>
            <person name="Denning D.W."/>
            <person name="Caddick M."/>
            <person name="Hynes M."/>
            <person name="Paoletti M."/>
            <person name="Fischer R."/>
            <person name="Miller B."/>
            <person name="Dyer P."/>
            <person name="Sachs M.S."/>
            <person name="Osmani S.A."/>
            <person name="Birren B.W."/>
        </authorList>
    </citation>
    <scope>NUCLEOTIDE SEQUENCE [LARGE SCALE GENOMIC DNA]</scope>
    <source>
        <strain evidence="9">FGSC A4 / ATCC 38163 / CBS 112.46 / NRRL 194 / M139</strain>
    </source>
</reference>
<accession>Q5B7B1</accession>
<dbReference type="AlphaFoldDB" id="Q5B7B1"/>
<evidence type="ECO:0000256" key="3">
    <source>
        <dbReference type="ARBA" id="ARBA00022827"/>
    </source>
</evidence>
<dbReference type="RefSeq" id="XP_661173.1">
    <property type="nucleotide sequence ID" value="XM_656081.2"/>
</dbReference>
<dbReference type="InterPro" id="IPR050493">
    <property type="entry name" value="FAD-dep_Monooxygenase_BioMet"/>
</dbReference>
<keyword evidence="9" id="KW-1185">Reference proteome</keyword>
<dbReference type="GO" id="GO:0071949">
    <property type="term" value="F:FAD binding"/>
    <property type="evidence" value="ECO:0007669"/>
    <property type="project" value="InterPro"/>
</dbReference>
<evidence type="ECO:0000313" key="8">
    <source>
        <dbReference type="EMBL" id="CBF75868.1"/>
    </source>
</evidence>
<dbReference type="InterPro" id="IPR002938">
    <property type="entry name" value="FAD-bd"/>
</dbReference>
<feature type="domain" description="FAD-binding" evidence="7">
    <location>
        <begin position="303"/>
        <end position="645"/>
    </location>
</feature>
<dbReference type="GO" id="GO:0004497">
    <property type="term" value="F:monooxygenase activity"/>
    <property type="evidence" value="ECO:0000318"/>
    <property type="project" value="GO_Central"/>
</dbReference>
<dbReference type="Pfam" id="PF01494">
    <property type="entry name" value="FAD_binding_3"/>
    <property type="match status" value="1"/>
</dbReference>
<name>Q5B7B1_EMENI</name>
<protein>
    <submittedName>
        <fullName evidence="8">Salicylate hydroxylase, putative (AFU_orthologue AFUA_5G10180)</fullName>
    </submittedName>
</protein>
<dbReference type="SUPFAM" id="SSF51905">
    <property type="entry name" value="FAD/NAD(P)-binding domain"/>
    <property type="match status" value="1"/>
</dbReference>
<gene>
    <name evidence="8" type="ORF">ANIA_03569</name>
</gene>
<sequence length="711" mass="79816">MLWPRVQLHELGDHSWCPAWLHHHEQFSLSQLWNLRVPFWSRGSLATQACAVIEEQLRDVSSYTIVDICAGAGGPTPFIESELNSKAEAQGKEPVRFVLTDMFPPVDVWSAIAKKQPNIEFIERPVDARHVGRLAANDKRECRVFNICFHHFDDMDARGILGSALDEADAFIIFEITARQASTCLYSPLVFFWGFYVSLLWYWHSPMHLFFTFLLPIAPLALWVDGFISCLRTRTPAEIQDLLASSGRDLDGWTFSSGEKNVQWPFITLYYFVGRNNSNSNSNNEQQTGEFQLNLSWIKMKRIIIVGAGLGGLACAIACRHFNPDTHVLILERSSQAREIGAGIQIPPNGTTILKQLGLLPQTLEKGSSVQHVDFRRYDDGRILRSMPFGDGIMEEFGVPWVIIHRQDFYQLLFDEASRLGVEIRLGAEVADIAFGTTEVVLAGGKRVTGDVIIGADGLHSRVRDAVLGIPTTPQETGDLAFRATLKRTQLEALEDPEIDDLCGQTAVTSWLGPDKHTIFYPVRQGEEYNLVLIRPDNLDQGVKRVQGDVEEMRASYVGWDGRKRVLTDAKGLVALLGDACHPTLPYQAQGAAMAVEDGFAIAKLLGLSNAHLATIADEPSKYIPELLKIYEDIRKARTTRTVQAAVNNRKVFHIPDGIVRAVRDFVLGYAGVTSKSDWTWLFSSRMRRMLVHDLDGECEREFDKFVSTRR</sequence>
<evidence type="ECO:0000259" key="7">
    <source>
        <dbReference type="Pfam" id="PF01494"/>
    </source>
</evidence>
<dbReference type="InParanoid" id="Q5B7B1"/>
<keyword evidence="5" id="KW-0503">Monooxygenase</keyword>
<dbReference type="PANTHER" id="PTHR13789:SF311">
    <property type="entry name" value="HYDROXYLASE, PUTATIVE (AFU_ORTHOLOGUE AFUA_5G10180)-RELATED"/>
    <property type="match status" value="1"/>
</dbReference>
<dbReference type="GeneID" id="2872992"/>
<dbReference type="STRING" id="227321.Q5B7B1"/>
<evidence type="ECO:0000256" key="5">
    <source>
        <dbReference type="ARBA" id="ARBA00023033"/>
    </source>
</evidence>
<organism evidence="8 9">
    <name type="scientific">Emericella nidulans (strain FGSC A4 / ATCC 38163 / CBS 112.46 / NRRL 194 / M139)</name>
    <name type="common">Aspergillus nidulans</name>
    <dbReference type="NCBI Taxonomy" id="227321"/>
    <lineage>
        <taxon>Eukaryota</taxon>
        <taxon>Fungi</taxon>
        <taxon>Dikarya</taxon>
        <taxon>Ascomycota</taxon>
        <taxon>Pezizomycotina</taxon>
        <taxon>Eurotiomycetes</taxon>
        <taxon>Eurotiomycetidae</taxon>
        <taxon>Eurotiales</taxon>
        <taxon>Aspergillaceae</taxon>
        <taxon>Aspergillus</taxon>
        <taxon>Aspergillus subgen. Nidulantes</taxon>
    </lineage>
</organism>
<dbReference type="SUPFAM" id="SSF54373">
    <property type="entry name" value="FAD-linked reductases, C-terminal domain"/>
    <property type="match status" value="1"/>
</dbReference>
<proteinExistence type="inferred from homology"/>
<evidence type="ECO:0000256" key="6">
    <source>
        <dbReference type="SAM" id="Phobius"/>
    </source>
</evidence>
<keyword evidence="3" id="KW-0274">FAD</keyword>
<keyword evidence="2" id="KW-0285">Flavoprotein</keyword>
<dbReference type="PANTHER" id="PTHR13789">
    <property type="entry name" value="MONOOXYGENASE"/>
    <property type="match status" value="1"/>
</dbReference>
<comment type="similarity">
    <text evidence="1">Belongs to the paxM FAD-dependent monooxygenase family.</text>
</comment>
<evidence type="ECO:0000256" key="4">
    <source>
        <dbReference type="ARBA" id="ARBA00023002"/>
    </source>
</evidence>
<keyword evidence="6" id="KW-1133">Transmembrane helix</keyword>
<dbReference type="Proteomes" id="UP000000560">
    <property type="component" value="Chromosome II"/>
</dbReference>
<dbReference type="eggNOG" id="ENOG502S9JB">
    <property type="taxonomic scope" value="Eukaryota"/>
</dbReference>
<feature type="transmembrane region" description="Helical" evidence="6">
    <location>
        <begin position="303"/>
        <end position="323"/>
    </location>
</feature>
<feature type="transmembrane region" description="Helical" evidence="6">
    <location>
        <begin position="209"/>
        <end position="228"/>
    </location>
</feature>
<accession>C8V4G2</accession>
<dbReference type="HOGENOM" id="CLU_388310_0_0_1"/>
<evidence type="ECO:0000256" key="1">
    <source>
        <dbReference type="ARBA" id="ARBA00007992"/>
    </source>
</evidence>
<evidence type="ECO:0000313" key="9">
    <source>
        <dbReference type="Proteomes" id="UP000000560"/>
    </source>
</evidence>
<dbReference type="InterPro" id="IPR036188">
    <property type="entry name" value="FAD/NAD-bd_sf"/>
</dbReference>
<keyword evidence="6" id="KW-0812">Transmembrane</keyword>
<reference evidence="9" key="2">
    <citation type="journal article" date="2009" name="Fungal Genet. Biol.">
        <title>The 2008 update of the Aspergillus nidulans genome annotation: a community effort.</title>
        <authorList>
            <person name="Wortman J.R."/>
            <person name="Gilsenan J.M."/>
            <person name="Joardar V."/>
            <person name="Deegan J."/>
            <person name="Clutterbuck J."/>
            <person name="Andersen M.R."/>
            <person name="Archer D."/>
            <person name="Bencina M."/>
            <person name="Braus G."/>
            <person name="Coutinho P."/>
            <person name="von Dohren H."/>
            <person name="Doonan J."/>
            <person name="Driessen A.J."/>
            <person name="Durek P."/>
            <person name="Espeso E."/>
            <person name="Fekete E."/>
            <person name="Flipphi M."/>
            <person name="Estrada C.G."/>
            <person name="Geysens S."/>
            <person name="Goldman G."/>
            <person name="de Groot P.W."/>
            <person name="Hansen K."/>
            <person name="Harris S.D."/>
            <person name="Heinekamp T."/>
            <person name="Helmstaedt K."/>
            <person name="Henrissat B."/>
            <person name="Hofmann G."/>
            <person name="Homan T."/>
            <person name="Horio T."/>
            <person name="Horiuchi H."/>
            <person name="James S."/>
            <person name="Jones M."/>
            <person name="Karaffa L."/>
            <person name="Karanyi Z."/>
            <person name="Kato M."/>
            <person name="Keller N."/>
            <person name="Kelly D.E."/>
            <person name="Kiel J.A."/>
            <person name="Kim J.M."/>
            <person name="van der Klei I.J."/>
            <person name="Klis F.M."/>
            <person name="Kovalchuk A."/>
            <person name="Krasevec N."/>
            <person name="Kubicek C.P."/>
            <person name="Liu B."/>
            <person name="Maccabe A."/>
            <person name="Meyer V."/>
            <person name="Mirabito P."/>
            <person name="Miskei M."/>
            <person name="Mos M."/>
            <person name="Mullins J."/>
            <person name="Nelson D.R."/>
            <person name="Nielsen J."/>
            <person name="Oakley B.R."/>
            <person name="Osmani S.A."/>
            <person name="Pakula T."/>
            <person name="Paszewski A."/>
            <person name="Paulsen I."/>
            <person name="Pilsyk S."/>
            <person name="Pocsi I."/>
            <person name="Punt P.J."/>
            <person name="Ram A.F."/>
            <person name="Ren Q."/>
            <person name="Robellet X."/>
            <person name="Robson G."/>
            <person name="Seiboth B."/>
            <person name="van Solingen P."/>
            <person name="Specht T."/>
            <person name="Sun J."/>
            <person name="Taheri-Talesh N."/>
            <person name="Takeshita N."/>
            <person name="Ussery D."/>
            <person name="vanKuyk P.A."/>
            <person name="Visser H."/>
            <person name="van de Vondervoort P.J."/>
            <person name="de Vries R.P."/>
            <person name="Walton J."/>
            <person name="Xiang X."/>
            <person name="Xiong Y."/>
            <person name="Zeng A.P."/>
            <person name="Brandt B.W."/>
            <person name="Cornell M.J."/>
            <person name="van den Hondel C.A."/>
            <person name="Visser J."/>
            <person name="Oliver S.G."/>
            <person name="Turner G."/>
        </authorList>
    </citation>
    <scope>GENOME REANNOTATION</scope>
    <source>
        <strain evidence="9">FGSC A4 / ATCC 38163 / CBS 112.46 / NRRL 194 / M139</strain>
    </source>
</reference>
<dbReference type="PRINTS" id="PR00420">
    <property type="entry name" value="RNGMNOXGNASE"/>
</dbReference>
<dbReference type="OrthoDB" id="1878542at2759"/>
<dbReference type="OMA" id="PRKHTIF"/>
<dbReference type="Gene3D" id="3.50.50.60">
    <property type="entry name" value="FAD/NAD(P)-binding domain"/>
    <property type="match status" value="1"/>
</dbReference>
<dbReference type="EMBL" id="BN001302">
    <property type="protein sequence ID" value="CBF75868.1"/>
    <property type="molecule type" value="Genomic_DNA"/>
</dbReference>
<evidence type="ECO:0000256" key="2">
    <source>
        <dbReference type="ARBA" id="ARBA00022630"/>
    </source>
</evidence>
<dbReference type="KEGG" id="ani:ANIA_03569"/>
<keyword evidence="4" id="KW-0560">Oxidoreductase</keyword>